<feature type="coiled-coil region" evidence="1">
    <location>
        <begin position="126"/>
        <end position="160"/>
    </location>
</feature>
<keyword evidence="1" id="KW-0175">Coiled coil</keyword>
<sequence length="316" mass="35170">MDIDVTNEKQGAVNMTIGALMGILALLAYLFIGSRNENLEVQKLLTSKVEQFATTKVKLDSISDVLDRKIVEVRMLGGSVTELERIRRQLETDKKVLKSDLAFSVQKYSLKISDYRNFLTVNEADIRKLKAENGSLLSQARVLEEEKQSILSENEGLKYEKAALAQTLVKYSLQNADLQDKVALGATVKAVNVEVMAVATNGKERRGGSYKAGRIDRLKISFILPSNPLALQNSKDIYVRLLDANGAVVSENGIGGVVMFDGNEIGYSTRQTIPYENRDQRVDILFRRDAAYKPGTYTVELYAEGFKIGDARFDVK</sequence>
<name>A0ABR6W6M9_9BACT</name>
<proteinExistence type="predicted"/>
<evidence type="ECO:0000313" key="4">
    <source>
        <dbReference type="Proteomes" id="UP000700732"/>
    </source>
</evidence>
<evidence type="ECO:0000256" key="1">
    <source>
        <dbReference type="SAM" id="Coils"/>
    </source>
</evidence>
<evidence type="ECO:0000313" key="3">
    <source>
        <dbReference type="EMBL" id="MBC3792246.1"/>
    </source>
</evidence>
<dbReference type="RefSeq" id="WP_186738024.1">
    <property type="nucleotide sequence ID" value="NZ_VFIA01000014.1"/>
</dbReference>
<dbReference type="EMBL" id="VFIA01000014">
    <property type="protein sequence ID" value="MBC3792246.1"/>
    <property type="molecule type" value="Genomic_DNA"/>
</dbReference>
<protein>
    <submittedName>
        <fullName evidence="3">Regulator of replication initiation timing</fullName>
    </submittedName>
</protein>
<keyword evidence="2" id="KW-0472">Membrane</keyword>
<feature type="transmembrane region" description="Helical" evidence="2">
    <location>
        <begin position="12"/>
        <end position="32"/>
    </location>
</feature>
<keyword evidence="2" id="KW-1133">Transmembrane helix</keyword>
<dbReference type="Proteomes" id="UP000700732">
    <property type="component" value="Unassembled WGS sequence"/>
</dbReference>
<keyword evidence="4" id="KW-1185">Reference proteome</keyword>
<comment type="caution">
    <text evidence="3">The sequence shown here is derived from an EMBL/GenBank/DDBJ whole genome shotgun (WGS) entry which is preliminary data.</text>
</comment>
<gene>
    <name evidence="3" type="ORF">FH603_2756</name>
</gene>
<reference evidence="3 4" key="1">
    <citation type="submission" date="2019-06" db="EMBL/GenBank/DDBJ databases">
        <title>Spirosoma utsteinense sp. nov. isolated from Antarctic ice-free soils.</title>
        <authorList>
            <person name="Tahon G."/>
        </authorList>
    </citation>
    <scope>NUCLEOTIDE SEQUENCE [LARGE SCALE GENOMIC DNA]</scope>
    <source>
        <strain evidence="3 4">LMG 31447</strain>
    </source>
</reference>
<evidence type="ECO:0000256" key="2">
    <source>
        <dbReference type="SAM" id="Phobius"/>
    </source>
</evidence>
<keyword evidence="2" id="KW-0812">Transmembrane</keyword>
<accession>A0ABR6W6M9</accession>
<organism evidence="3 4">
    <name type="scientific">Spirosoma utsteinense</name>
    <dbReference type="NCBI Taxonomy" id="2585773"/>
    <lineage>
        <taxon>Bacteria</taxon>
        <taxon>Pseudomonadati</taxon>
        <taxon>Bacteroidota</taxon>
        <taxon>Cytophagia</taxon>
        <taxon>Cytophagales</taxon>
        <taxon>Cytophagaceae</taxon>
        <taxon>Spirosoma</taxon>
    </lineage>
</organism>